<dbReference type="KEGG" id="ruv:EC9_11940"/>
<dbReference type="EMBL" id="CP036261">
    <property type="protein sequence ID" value="QDS87018.1"/>
    <property type="molecule type" value="Genomic_DNA"/>
</dbReference>
<sequence length="245" mass="28387">MTDWNEAEVNEAWKQFETSWRRGKPLNMWDAISSVSPVYRRDVAVEFAMIDLEWRWRLGVDDEPRDTRYYTDILAALQLDPEHYVTILEHEYIVRSQWGDRPTIDKMLAGLPASEPLRNIFETALDENFPVYCFLKNSGERFLEHRKKLVTIFGRQQADEPEKFALLSEQSSTRCVIANSDETSIAPAHFELRRVGADRIVAKVLAPTAKCQTADKVLLPQQPVELQLPQKLQIENYELVLDCGF</sequence>
<dbReference type="RefSeq" id="WP_145343130.1">
    <property type="nucleotide sequence ID" value="NZ_CP036261.1"/>
</dbReference>
<organism evidence="1 2">
    <name type="scientific">Rosistilla ulvae</name>
    <dbReference type="NCBI Taxonomy" id="1930277"/>
    <lineage>
        <taxon>Bacteria</taxon>
        <taxon>Pseudomonadati</taxon>
        <taxon>Planctomycetota</taxon>
        <taxon>Planctomycetia</taxon>
        <taxon>Pirellulales</taxon>
        <taxon>Pirellulaceae</taxon>
        <taxon>Rosistilla</taxon>
    </lineage>
</organism>
<protein>
    <recommendedName>
        <fullName evidence="3">FHA domain-containing protein</fullName>
    </recommendedName>
</protein>
<accession>A0A517LWL9</accession>
<evidence type="ECO:0008006" key="3">
    <source>
        <dbReference type="Google" id="ProtNLM"/>
    </source>
</evidence>
<gene>
    <name evidence="1" type="ORF">EC9_11940</name>
</gene>
<reference evidence="1 2" key="1">
    <citation type="submission" date="2019-02" db="EMBL/GenBank/DDBJ databases">
        <title>Deep-cultivation of Planctomycetes and their phenomic and genomic characterization uncovers novel biology.</title>
        <authorList>
            <person name="Wiegand S."/>
            <person name="Jogler M."/>
            <person name="Boedeker C."/>
            <person name="Pinto D."/>
            <person name="Vollmers J."/>
            <person name="Rivas-Marin E."/>
            <person name="Kohn T."/>
            <person name="Peeters S.H."/>
            <person name="Heuer A."/>
            <person name="Rast P."/>
            <person name="Oberbeckmann S."/>
            <person name="Bunk B."/>
            <person name="Jeske O."/>
            <person name="Meyerdierks A."/>
            <person name="Storesund J.E."/>
            <person name="Kallscheuer N."/>
            <person name="Luecker S."/>
            <person name="Lage O.M."/>
            <person name="Pohl T."/>
            <person name="Merkel B.J."/>
            <person name="Hornburger P."/>
            <person name="Mueller R.-W."/>
            <person name="Bruemmer F."/>
            <person name="Labrenz M."/>
            <person name="Spormann A.M."/>
            <person name="Op den Camp H."/>
            <person name="Overmann J."/>
            <person name="Amann R."/>
            <person name="Jetten M.S.M."/>
            <person name="Mascher T."/>
            <person name="Medema M.H."/>
            <person name="Devos D.P."/>
            <person name="Kaster A.-K."/>
            <person name="Ovreas L."/>
            <person name="Rohde M."/>
            <person name="Galperin M.Y."/>
            <person name="Jogler C."/>
        </authorList>
    </citation>
    <scope>NUCLEOTIDE SEQUENCE [LARGE SCALE GENOMIC DNA]</scope>
    <source>
        <strain evidence="1 2">EC9</strain>
    </source>
</reference>
<dbReference type="AlphaFoldDB" id="A0A517LWL9"/>
<dbReference type="OrthoDB" id="255244at2"/>
<keyword evidence="2" id="KW-1185">Reference proteome</keyword>
<name>A0A517LWL9_9BACT</name>
<dbReference type="Proteomes" id="UP000319557">
    <property type="component" value="Chromosome"/>
</dbReference>
<proteinExistence type="predicted"/>
<evidence type="ECO:0000313" key="1">
    <source>
        <dbReference type="EMBL" id="QDS87018.1"/>
    </source>
</evidence>
<evidence type="ECO:0000313" key="2">
    <source>
        <dbReference type="Proteomes" id="UP000319557"/>
    </source>
</evidence>